<feature type="domain" description="Atg6 BARA" evidence="4">
    <location>
        <begin position="310"/>
        <end position="484"/>
    </location>
</feature>
<feature type="region of interest" description="Disordered" evidence="3">
    <location>
        <begin position="36"/>
        <end position="85"/>
    </location>
</feature>
<dbReference type="GO" id="GO:0000045">
    <property type="term" value="P:autophagosome assembly"/>
    <property type="evidence" value="ECO:0007669"/>
    <property type="project" value="TreeGrafter"/>
</dbReference>
<dbReference type="PANTHER" id="PTHR12768:SF4">
    <property type="entry name" value="BECLIN-1"/>
    <property type="match status" value="1"/>
</dbReference>
<dbReference type="Pfam" id="PF17675">
    <property type="entry name" value="APG6_N"/>
    <property type="match status" value="1"/>
</dbReference>
<dbReference type="AlphaFoldDB" id="A0A5N5QH25"/>
<comment type="similarity">
    <text evidence="1">Belongs to the beclin family.</text>
</comment>
<dbReference type="GO" id="GO:0045324">
    <property type="term" value="P:late endosome to vacuole transport"/>
    <property type="evidence" value="ECO:0007669"/>
    <property type="project" value="TreeGrafter"/>
</dbReference>
<dbReference type="GO" id="GO:0000423">
    <property type="term" value="P:mitophagy"/>
    <property type="evidence" value="ECO:0007669"/>
    <property type="project" value="TreeGrafter"/>
</dbReference>
<organism evidence="6 7">
    <name type="scientific">Ceratobasidium theobromae</name>
    <dbReference type="NCBI Taxonomy" id="1582974"/>
    <lineage>
        <taxon>Eukaryota</taxon>
        <taxon>Fungi</taxon>
        <taxon>Dikarya</taxon>
        <taxon>Basidiomycota</taxon>
        <taxon>Agaricomycotina</taxon>
        <taxon>Agaricomycetes</taxon>
        <taxon>Cantharellales</taxon>
        <taxon>Ceratobasidiaceae</taxon>
        <taxon>Ceratobasidium</taxon>
    </lineage>
</organism>
<dbReference type="InterPro" id="IPR040455">
    <property type="entry name" value="Atg6_BARA"/>
</dbReference>
<feature type="compositionally biased region" description="Polar residues" evidence="3">
    <location>
        <begin position="37"/>
        <end position="79"/>
    </location>
</feature>
<dbReference type="Gene3D" id="1.10.418.40">
    <property type="entry name" value="Autophagy protein 6/Beclin 1"/>
    <property type="match status" value="1"/>
</dbReference>
<keyword evidence="2" id="KW-0175">Coiled coil</keyword>
<dbReference type="InterPro" id="IPR038274">
    <property type="entry name" value="Atg6/Beclin_C_sf"/>
</dbReference>
<evidence type="ECO:0000259" key="4">
    <source>
        <dbReference type="Pfam" id="PF04111"/>
    </source>
</evidence>
<dbReference type="InterPro" id="IPR007243">
    <property type="entry name" value="Atg6/Beclin"/>
</dbReference>
<dbReference type="GO" id="GO:0034272">
    <property type="term" value="C:phosphatidylinositol 3-kinase complex, class III, type II"/>
    <property type="evidence" value="ECO:0007669"/>
    <property type="project" value="TreeGrafter"/>
</dbReference>
<dbReference type="InterPro" id="IPR041691">
    <property type="entry name" value="Atg6/beclin_CC"/>
</dbReference>
<proteinExistence type="inferred from homology"/>
<dbReference type="GO" id="GO:0030674">
    <property type="term" value="F:protein-macromolecule adaptor activity"/>
    <property type="evidence" value="ECO:0007669"/>
    <property type="project" value="TreeGrafter"/>
</dbReference>
<dbReference type="GO" id="GO:0034271">
    <property type="term" value="C:phosphatidylinositol 3-kinase complex, class III, type I"/>
    <property type="evidence" value="ECO:0007669"/>
    <property type="project" value="TreeGrafter"/>
</dbReference>
<evidence type="ECO:0000259" key="5">
    <source>
        <dbReference type="Pfam" id="PF17675"/>
    </source>
</evidence>
<dbReference type="Pfam" id="PF04111">
    <property type="entry name" value="APG6"/>
    <property type="match status" value="1"/>
</dbReference>
<sequence length="791" mass="88594">MSEDVSFVCQQCKQPLQLDPSLTELTPSAIDMVAASLGQQTPRSTPASPSEKLSNLTAPSSSKAAWQKAQGSSGLTRASSSKHRPAGESFVLLQDSVVHKIPIDTAKPTTGAQKSKNRSSTPTPKGSSSTRKSPAVTDKPTTPVATSPPKPSVAPPRSHHLAQTLKLYTLLSNRTDLDHPLCTDCTSVLIAALTKQLEETKRERDGYIAFERDARNTVDTGNIKEMEARIEELRSEEKAVLDELLDAEREKARLDRELMELEREERELEEKEAEFWRLYNANVLVEASNAASLRAIRAAQEADATELERLSRANVYNDAFCIGHDGVFGTINGLRLGRITSVAVPWPEVNAAWGQALLLLHTIARKVGFIFEQYRLVPMGSCSRIERIGGDKAVYELFGSGELHIGRLLHNRRFDYGMVAFLECLRQIIEFAKSQEESIEFPHAIVKDKIGDASIKWQFNQEETWTRALRHVLLALKILLKWATTPQAAPQPDAERQERDPHLLPTFTNKSIHEPTEPVLYLPPLLSALPASLSSKTLKPSRSRGNHDYYNQYYDRPTDPVALPKLPPHPDRLHPTATRLPNIDPASLSLHRALHFLKPREGFARLPYAEVFNWGDIGAAYRSDDEKVASGELEREWYVVAFRSRRKAGSDSGPLYEADKLAHEEAVQNGGLIMYWYGVPDPQTGDNLATCIWQSRAHAVAANSRPHHIKAMRLAAASFEYYTLERHILRKWKGNAELEITPYTRVETIRCFINEDFGDVAEEERPIFCVSTRHSSPLLGTDVTFKHLSYL</sequence>
<dbReference type="GO" id="GO:0006995">
    <property type="term" value="P:cellular response to nitrogen starvation"/>
    <property type="evidence" value="ECO:0007669"/>
    <property type="project" value="TreeGrafter"/>
</dbReference>
<evidence type="ECO:0000313" key="7">
    <source>
        <dbReference type="Proteomes" id="UP000383932"/>
    </source>
</evidence>
<protein>
    <submittedName>
        <fullName evidence="6">Beclin-1</fullName>
    </submittedName>
</protein>
<dbReference type="Proteomes" id="UP000383932">
    <property type="component" value="Unassembled WGS sequence"/>
</dbReference>
<reference evidence="6 7" key="1">
    <citation type="journal article" date="2019" name="Fungal Biol. Biotechnol.">
        <title>Draft genome sequence of fastidious pathogen Ceratobasidium theobromae, which causes vascular-streak dieback in Theobroma cacao.</title>
        <authorList>
            <person name="Ali S.S."/>
            <person name="Asman A."/>
            <person name="Shao J."/>
            <person name="Firmansyah A.P."/>
            <person name="Susilo A.W."/>
            <person name="Rosmana A."/>
            <person name="McMahon P."/>
            <person name="Junaid M."/>
            <person name="Guest D."/>
            <person name="Kheng T.Y."/>
            <person name="Meinhardt L.W."/>
            <person name="Bailey B.A."/>
        </authorList>
    </citation>
    <scope>NUCLEOTIDE SEQUENCE [LARGE SCALE GENOMIC DNA]</scope>
    <source>
        <strain evidence="6 7">CT2</strain>
    </source>
</reference>
<feature type="compositionally biased region" description="Low complexity" evidence="3">
    <location>
        <begin position="118"/>
        <end position="134"/>
    </location>
</feature>
<comment type="caution">
    <text evidence="6">The sequence shown here is derived from an EMBL/GenBank/DDBJ whole genome shotgun (WGS) entry which is preliminary data.</text>
</comment>
<feature type="coiled-coil region" evidence="2">
    <location>
        <begin position="216"/>
        <end position="281"/>
    </location>
</feature>
<dbReference type="OrthoDB" id="20368at2759"/>
<name>A0A5N5QH25_9AGAM</name>
<dbReference type="PANTHER" id="PTHR12768">
    <property type="entry name" value="BECLIN 1"/>
    <property type="match status" value="1"/>
</dbReference>
<dbReference type="GO" id="GO:0043548">
    <property type="term" value="F:phosphatidylinositol 3-kinase binding"/>
    <property type="evidence" value="ECO:0007669"/>
    <property type="project" value="TreeGrafter"/>
</dbReference>
<dbReference type="EMBL" id="SSOP01000146">
    <property type="protein sequence ID" value="KAB5590761.1"/>
    <property type="molecule type" value="Genomic_DNA"/>
</dbReference>
<evidence type="ECO:0000256" key="1">
    <source>
        <dbReference type="ARBA" id="ARBA00005965"/>
    </source>
</evidence>
<feature type="domain" description="Atg6/beclin coiled-coil" evidence="5">
    <location>
        <begin position="180"/>
        <end position="306"/>
    </location>
</feature>
<dbReference type="GO" id="GO:0000407">
    <property type="term" value="C:phagophore assembly site"/>
    <property type="evidence" value="ECO:0007669"/>
    <property type="project" value="TreeGrafter"/>
</dbReference>
<gene>
    <name evidence="6" type="ORF">CTheo_5788</name>
</gene>
<evidence type="ECO:0000256" key="3">
    <source>
        <dbReference type="SAM" id="MobiDB-lite"/>
    </source>
</evidence>
<accession>A0A5N5QH25</accession>
<evidence type="ECO:0000313" key="6">
    <source>
        <dbReference type="EMBL" id="KAB5590761.1"/>
    </source>
</evidence>
<evidence type="ECO:0000256" key="2">
    <source>
        <dbReference type="SAM" id="Coils"/>
    </source>
</evidence>
<feature type="region of interest" description="Disordered" evidence="3">
    <location>
        <begin position="105"/>
        <end position="159"/>
    </location>
</feature>
<keyword evidence="7" id="KW-1185">Reference proteome</keyword>